<evidence type="ECO:0000313" key="1">
    <source>
        <dbReference type="EMBL" id="WDM42515.1"/>
    </source>
</evidence>
<dbReference type="EMBL" id="CP078075">
    <property type="protein sequence ID" value="WDM42515.1"/>
    <property type="molecule type" value="Genomic_DNA"/>
</dbReference>
<gene>
    <name evidence="1" type="ORF">KV395_04180</name>
</gene>
<proteinExistence type="predicted"/>
<evidence type="ECO:0000313" key="2">
    <source>
        <dbReference type="Proteomes" id="UP001215097"/>
    </source>
</evidence>
<accession>A0ABY7XNX1</accession>
<name>A0ABY7XNX1_MICLT</name>
<sequence length="142" mass="15700">MAINDDEIVTPAYAQYFDFAGTVAADTHGGGTRELADQIGLDAERFWIVGIDVWGNDIAHARLKVLAIDRVETGISTYDELAAYNREHGHVPVTDFLVHGMSAVDVLKVGLKRLNFQLLSRSLPDDAELRMTRHGDLNYDGD</sequence>
<protein>
    <submittedName>
        <fullName evidence="1">Uncharacterized protein</fullName>
    </submittedName>
</protein>
<reference evidence="1 2" key="1">
    <citation type="submission" date="2021-06" db="EMBL/GenBank/DDBJ databases">
        <title>Genome-based taxonomic framework of Microbacterium strains isolated from marine environment, the description of four new species and reclassification of four preexisting species.</title>
        <authorList>
            <person name="Lee S.D."/>
            <person name="Kim S.-M."/>
            <person name="Byeon Y.-S."/>
            <person name="Yang H.L."/>
            <person name="Kim I.S."/>
        </authorList>
    </citation>
    <scope>NUCLEOTIDE SEQUENCE [LARGE SCALE GENOMIC DNA]</scope>
    <source>
        <strain evidence="1 2">KACC 14465</strain>
    </source>
</reference>
<keyword evidence="2" id="KW-1185">Reference proteome</keyword>
<dbReference type="Proteomes" id="UP001215097">
    <property type="component" value="Chromosome"/>
</dbReference>
<dbReference type="RefSeq" id="WP_282216368.1">
    <property type="nucleotide sequence ID" value="NZ_BAAAUN010000001.1"/>
</dbReference>
<organism evidence="1 2">
    <name type="scientific">Microbacterium luteolum</name>
    <name type="common">Aureobacterium luteolum</name>
    <dbReference type="NCBI Taxonomy" id="69367"/>
    <lineage>
        <taxon>Bacteria</taxon>
        <taxon>Bacillati</taxon>
        <taxon>Actinomycetota</taxon>
        <taxon>Actinomycetes</taxon>
        <taxon>Micrococcales</taxon>
        <taxon>Microbacteriaceae</taxon>
        <taxon>Microbacterium</taxon>
    </lineage>
</organism>